<evidence type="ECO:0000313" key="4">
    <source>
        <dbReference type="EMBL" id="MBO4210913.1"/>
    </source>
</evidence>
<keyword evidence="2" id="KW-1133">Transmembrane helix</keyword>
<name>A0ABS3W2I5_MICEH</name>
<dbReference type="EMBL" id="WVUH01000675">
    <property type="protein sequence ID" value="MBO4210913.1"/>
    <property type="molecule type" value="Genomic_DNA"/>
</dbReference>
<feature type="transmembrane region" description="Helical" evidence="2">
    <location>
        <begin position="33"/>
        <end position="55"/>
    </location>
</feature>
<keyword evidence="5" id="KW-1185">Reference proteome</keyword>
<keyword evidence="2" id="KW-0472">Membrane</keyword>
<feature type="transmembrane region" description="Helical" evidence="2">
    <location>
        <begin position="76"/>
        <end position="103"/>
    </location>
</feature>
<protein>
    <submittedName>
        <fullName evidence="4">DUF4190 domain-containing protein</fullName>
    </submittedName>
</protein>
<dbReference type="Proteomes" id="UP000823521">
    <property type="component" value="Unassembled WGS sequence"/>
</dbReference>
<comment type="caution">
    <text evidence="4">The sequence shown here is derived from an EMBL/GenBank/DDBJ whole genome shotgun (WGS) entry which is preliminary data.</text>
</comment>
<feature type="region of interest" description="Disordered" evidence="1">
    <location>
        <begin position="1"/>
        <end position="24"/>
    </location>
</feature>
<reference evidence="4 5" key="1">
    <citation type="submission" date="2019-12" db="EMBL/GenBank/DDBJ databases">
        <title>Whole genome sequencing of endophytic Actinobacterium Micromonospora sp. MPMI6T.</title>
        <authorList>
            <person name="Evv R."/>
            <person name="Podile A.R."/>
        </authorList>
    </citation>
    <scope>NUCLEOTIDE SEQUENCE [LARGE SCALE GENOMIC DNA]</scope>
    <source>
        <strain evidence="4 5">MPMI6</strain>
    </source>
</reference>
<proteinExistence type="predicted"/>
<evidence type="ECO:0000313" key="5">
    <source>
        <dbReference type="Proteomes" id="UP000823521"/>
    </source>
</evidence>
<evidence type="ECO:0000256" key="2">
    <source>
        <dbReference type="SAM" id="Phobius"/>
    </source>
</evidence>
<keyword evidence="2" id="KW-0812">Transmembrane</keyword>
<sequence>MTDQPPHVPPPPGPGPAPGQPPYPPPYPYAPPFNTYAILSLVFAVMVFPPLGVYFGNRARDQIAQTGERGSELATAGIVVGWVFTIMYVVFILIWCAMAGTILSGSTG</sequence>
<accession>A0ABS3W2I5</accession>
<dbReference type="RefSeq" id="WP_208817946.1">
    <property type="nucleotide sequence ID" value="NZ_WVUH01000675.1"/>
</dbReference>
<organism evidence="4 5">
    <name type="scientific">Micromonospora echinofusca</name>
    <dbReference type="NCBI Taxonomy" id="47858"/>
    <lineage>
        <taxon>Bacteria</taxon>
        <taxon>Bacillati</taxon>
        <taxon>Actinomycetota</taxon>
        <taxon>Actinomycetes</taxon>
        <taxon>Micromonosporales</taxon>
        <taxon>Micromonosporaceae</taxon>
        <taxon>Micromonospora</taxon>
    </lineage>
</organism>
<dbReference type="InterPro" id="IPR025241">
    <property type="entry name" value="DUF4190"/>
</dbReference>
<evidence type="ECO:0000259" key="3">
    <source>
        <dbReference type="Pfam" id="PF13828"/>
    </source>
</evidence>
<gene>
    <name evidence="4" type="ORF">GSF22_33720</name>
</gene>
<evidence type="ECO:0000256" key="1">
    <source>
        <dbReference type="SAM" id="MobiDB-lite"/>
    </source>
</evidence>
<feature type="domain" description="DUF4190" evidence="3">
    <location>
        <begin position="36"/>
        <end position="91"/>
    </location>
</feature>
<dbReference type="Pfam" id="PF13828">
    <property type="entry name" value="DUF4190"/>
    <property type="match status" value="1"/>
</dbReference>